<dbReference type="Pfam" id="PF07885">
    <property type="entry name" value="Ion_trans_2"/>
    <property type="match status" value="1"/>
</dbReference>
<proteinExistence type="predicted"/>
<dbReference type="InterPro" id="IPR013099">
    <property type="entry name" value="K_chnl_dom"/>
</dbReference>
<gene>
    <name evidence="4" type="ORF">Ocin01_14004</name>
</gene>
<evidence type="ECO:0000256" key="2">
    <source>
        <dbReference type="SAM" id="Phobius"/>
    </source>
</evidence>
<comment type="caution">
    <text evidence="4">The sequence shown here is derived from an EMBL/GenBank/DDBJ whole genome shotgun (WGS) entry which is preliminary data.</text>
</comment>
<feature type="transmembrane region" description="Helical" evidence="2">
    <location>
        <begin position="324"/>
        <end position="340"/>
    </location>
</feature>
<feature type="compositionally biased region" description="Acidic residues" evidence="1">
    <location>
        <begin position="37"/>
        <end position="53"/>
    </location>
</feature>
<dbReference type="Proteomes" id="UP000094527">
    <property type="component" value="Unassembled WGS sequence"/>
</dbReference>
<feature type="compositionally biased region" description="Basic and acidic residues" evidence="1">
    <location>
        <begin position="54"/>
        <end position="68"/>
    </location>
</feature>
<evidence type="ECO:0000256" key="1">
    <source>
        <dbReference type="SAM" id="MobiDB-lite"/>
    </source>
</evidence>
<dbReference type="PANTHER" id="PTHR10217">
    <property type="entry name" value="VOLTAGE AND LIGAND GATED POTASSIUM CHANNEL"/>
    <property type="match status" value="1"/>
</dbReference>
<keyword evidence="5" id="KW-1185">Reference proteome</keyword>
<dbReference type="GO" id="GO:0005249">
    <property type="term" value="F:voltage-gated potassium channel activity"/>
    <property type="evidence" value="ECO:0007669"/>
    <property type="project" value="TreeGrafter"/>
</dbReference>
<keyword evidence="2" id="KW-1133">Transmembrane helix</keyword>
<dbReference type="GO" id="GO:0042391">
    <property type="term" value="P:regulation of membrane potential"/>
    <property type="evidence" value="ECO:0007669"/>
    <property type="project" value="TreeGrafter"/>
</dbReference>
<keyword evidence="2" id="KW-0812">Transmembrane</keyword>
<dbReference type="STRING" id="48709.A0A1D2MI65"/>
<name>A0A1D2MI65_ORCCI</name>
<protein>
    <submittedName>
        <fullName evidence="4">Potassium voltage-gated channel subfamily H member 6</fullName>
    </submittedName>
</protein>
<sequence>MPIKKNKLYEKKQVVGLRRTKDRLAEKFLRGKVNSEDSTEYYGSDDEEEAWENVDEKNKGNSKDKDPAKGGLRKHPYHKESWGPYPNVNITQDAHPKKPKEARIIPKKQLRSIQARLNEVRAEKKNEAVTDDAEPKALETGRSAGNVSIRNVLATLRLKNKPSLSLYYRIKKIKLPRAIKFIARFGLIWELVMYVMIVTTFSAISFSAFFAFFEEELWQMIELTDYIFAFDTILRLTVEIWRYRTRATVVVYTAPYTFEPIDYLLYNRVNNLEGSYLRNYQQKKPGYGSSPWDIFVITTNFATAVVTTVGYGDVTPTNELEMSICIICMLVGAIFLNGYFTSQLTNFVVELDGARFDLFYRLREIRRYLASLKTLPFFNAKVEEYYKYLWTYREGVFDVRFMQQFTQTFHEELLFNTCKEMFDKSQLFIAWMQHFSVRSQSCGGRAV</sequence>
<evidence type="ECO:0000259" key="3">
    <source>
        <dbReference type="Pfam" id="PF07885"/>
    </source>
</evidence>
<evidence type="ECO:0000313" key="4">
    <source>
        <dbReference type="EMBL" id="ODM92669.1"/>
    </source>
</evidence>
<feature type="domain" description="Potassium channel" evidence="3">
    <location>
        <begin position="298"/>
        <end position="348"/>
    </location>
</feature>
<reference evidence="4 5" key="1">
    <citation type="journal article" date="2016" name="Genome Biol. Evol.">
        <title>Gene Family Evolution Reflects Adaptation to Soil Environmental Stressors in the Genome of the Collembolan Orchesella cincta.</title>
        <authorList>
            <person name="Faddeeva-Vakhrusheva A."/>
            <person name="Derks M.F."/>
            <person name="Anvar S.Y."/>
            <person name="Agamennone V."/>
            <person name="Suring W."/>
            <person name="Smit S."/>
            <person name="van Straalen N.M."/>
            <person name="Roelofs D."/>
        </authorList>
    </citation>
    <scope>NUCLEOTIDE SEQUENCE [LARGE SCALE GENOMIC DNA]</scope>
    <source>
        <tissue evidence="4">Mixed pool</tissue>
    </source>
</reference>
<dbReference type="OrthoDB" id="415460at2759"/>
<dbReference type="SUPFAM" id="SSF81324">
    <property type="entry name" value="Voltage-gated potassium channels"/>
    <property type="match status" value="1"/>
</dbReference>
<evidence type="ECO:0000313" key="5">
    <source>
        <dbReference type="Proteomes" id="UP000094527"/>
    </source>
</evidence>
<organism evidence="4 5">
    <name type="scientific">Orchesella cincta</name>
    <name type="common">Springtail</name>
    <name type="synonym">Podura cincta</name>
    <dbReference type="NCBI Taxonomy" id="48709"/>
    <lineage>
        <taxon>Eukaryota</taxon>
        <taxon>Metazoa</taxon>
        <taxon>Ecdysozoa</taxon>
        <taxon>Arthropoda</taxon>
        <taxon>Hexapoda</taxon>
        <taxon>Collembola</taxon>
        <taxon>Entomobryomorpha</taxon>
        <taxon>Entomobryoidea</taxon>
        <taxon>Orchesellidae</taxon>
        <taxon>Orchesellinae</taxon>
        <taxon>Orchesella</taxon>
    </lineage>
</organism>
<dbReference type="AlphaFoldDB" id="A0A1D2MI65"/>
<dbReference type="EMBL" id="LJIJ01001177">
    <property type="protein sequence ID" value="ODM92669.1"/>
    <property type="molecule type" value="Genomic_DNA"/>
</dbReference>
<accession>A0A1D2MI65</accession>
<feature type="transmembrane region" description="Helical" evidence="2">
    <location>
        <begin position="294"/>
        <end position="312"/>
    </location>
</feature>
<feature type="region of interest" description="Disordered" evidence="1">
    <location>
        <begin position="33"/>
        <end position="102"/>
    </location>
</feature>
<dbReference type="PANTHER" id="PTHR10217:SF435">
    <property type="entry name" value="POTASSIUM VOLTAGE-GATED CHANNEL PROTEIN EAG"/>
    <property type="match status" value="1"/>
</dbReference>
<keyword evidence="2" id="KW-0472">Membrane</keyword>
<dbReference type="GO" id="GO:0005886">
    <property type="term" value="C:plasma membrane"/>
    <property type="evidence" value="ECO:0007669"/>
    <property type="project" value="TreeGrafter"/>
</dbReference>
<dbReference type="Gene3D" id="1.10.287.70">
    <property type="match status" value="1"/>
</dbReference>
<feature type="transmembrane region" description="Helical" evidence="2">
    <location>
        <begin position="181"/>
        <end position="213"/>
    </location>
</feature>
<dbReference type="InterPro" id="IPR050818">
    <property type="entry name" value="KCNH_animal-type"/>
</dbReference>